<feature type="transmembrane region" description="Helical" evidence="12">
    <location>
        <begin position="270"/>
        <end position="295"/>
    </location>
</feature>
<comment type="similarity">
    <text evidence="9">Belongs to the methyl-accepting chemotaxis (MCP) protein family.</text>
</comment>
<dbReference type="GO" id="GO:0006935">
    <property type="term" value="P:chemotaxis"/>
    <property type="evidence" value="ECO:0007669"/>
    <property type="project" value="UniProtKB-KW"/>
</dbReference>
<dbReference type="GO" id="GO:0005886">
    <property type="term" value="C:plasma membrane"/>
    <property type="evidence" value="ECO:0007669"/>
    <property type="project" value="UniProtKB-SubCell"/>
</dbReference>
<evidence type="ECO:0000256" key="6">
    <source>
        <dbReference type="ARBA" id="ARBA00022989"/>
    </source>
</evidence>
<keyword evidence="4" id="KW-0145">Chemotaxis</keyword>
<dbReference type="Pfam" id="PF00015">
    <property type="entry name" value="MCPsignal"/>
    <property type="match status" value="1"/>
</dbReference>
<evidence type="ECO:0000256" key="3">
    <source>
        <dbReference type="ARBA" id="ARBA00022481"/>
    </source>
</evidence>
<keyword evidence="5 12" id="KW-0812">Transmembrane</keyword>
<dbReference type="InterPro" id="IPR003660">
    <property type="entry name" value="HAMP_dom"/>
</dbReference>
<evidence type="ECO:0000256" key="10">
    <source>
        <dbReference type="PROSITE-ProRule" id="PRU00284"/>
    </source>
</evidence>
<comment type="subcellular location">
    <subcellularLocation>
        <location evidence="1">Cell membrane</location>
        <topology evidence="1">Multi-pass membrane protein</topology>
    </subcellularLocation>
</comment>
<dbReference type="Gene3D" id="3.30.450.20">
    <property type="entry name" value="PAS domain"/>
    <property type="match status" value="2"/>
</dbReference>
<dbReference type="SMART" id="SM00283">
    <property type="entry name" value="MA"/>
    <property type="match status" value="1"/>
</dbReference>
<dbReference type="InterPro" id="IPR033479">
    <property type="entry name" value="dCache_1"/>
</dbReference>
<dbReference type="PROSITE" id="PS50885">
    <property type="entry name" value="HAMP"/>
    <property type="match status" value="1"/>
</dbReference>
<keyword evidence="11" id="KW-0175">Coiled coil</keyword>
<evidence type="ECO:0000256" key="1">
    <source>
        <dbReference type="ARBA" id="ARBA00004651"/>
    </source>
</evidence>
<evidence type="ECO:0000256" key="11">
    <source>
        <dbReference type="SAM" id="Coils"/>
    </source>
</evidence>
<evidence type="ECO:0000256" key="5">
    <source>
        <dbReference type="ARBA" id="ARBA00022692"/>
    </source>
</evidence>
<dbReference type="CDD" id="cd18773">
    <property type="entry name" value="PDC1_HK_sensor"/>
    <property type="match status" value="1"/>
</dbReference>
<sequence length="668" mass="72753">MKKLSLRAKLYISFALALIFPSVIIAISSYYTAESELDTQMSDAAQQSVRIADHLVTNHIEPIANNMTYFASTLDTSLLEADGQEELGDLIEQYFLTTDGLVSSFVGTTEGDMIQRPDMGLADDYDPRERDWYIDAEAASGELIISEPYHTASTGELVVTISKQLDNGGGVVAANLQMEELAELLGTISIGERGYAMLLSPSQAVVVHPHIETGEVAEGNWANQLFAEASGSYNTDFADEDLRIFHTTNELTGWKLAGAMSEGELRDASFPIIIMTLIVLAAAIIVFGVIVFIVIRSIVRSIQSLIESANVISSGDLREEIVVTSNDEIGQLGEAFQNMQQSLVHTLTYISDKSSMVAASSEELHATTDENSRATESIASSVMNVSESMDSQAEKVNVSFNSIHDISDSVKDINDKSAQLDEQTVSADQALERVNETVKQLEAQMRRIESNNQELSSNIQSVHSSTNEIDEIIQVITSISEQTNLLALNAAIEAARAGEHGKGFAVVADEVRILAEQTNESSGKVREMITTIQQKADLSLSSMKEGSAELTQGIARFTETEERVGEVDSFVKEVTEQVKAIANMTTSISTKIEGVVTDMQQVETMSRDTKAETENVAGASQEQLASIEEISASAESLAKVAEELQEHTISFQLPERKELNEVTEEDEN</sequence>
<dbReference type="Proteomes" id="UP001057753">
    <property type="component" value="Unassembled WGS sequence"/>
</dbReference>
<proteinExistence type="inferred from homology"/>
<dbReference type="InterPro" id="IPR029151">
    <property type="entry name" value="Sensor-like_sf"/>
</dbReference>
<evidence type="ECO:0000256" key="9">
    <source>
        <dbReference type="ARBA" id="ARBA00029447"/>
    </source>
</evidence>
<dbReference type="SUPFAM" id="SSF58104">
    <property type="entry name" value="Methyl-accepting chemotaxis protein (MCP) signaling domain"/>
    <property type="match status" value="1"/>
</dbReference>
<evidence type="ECO:0000256" key="7">
    <source>
        <dbReference type="ARBA" id="ARBA00023136"/>
    </source>
</evidence>
<feature type="domain" description="Methyl-accepting transducer" evidence="13">
    <location>
        <begin position="367"/>
        <end position="638"/>
    </location>
</feature>
<protein>
    <submittedName>
        <fullName evidence="15">Methyl-accepting chemotaxis protein</fullName>
    </submittedName>
</protein>
<evidence type="ECO:0000256" key="12">
    <source>
        <dbReference type="SAM" id="Phobius"/>
    </source>
</evidence>
<feature type="domain" description="HAMP" evidence="14">
    <location>
        <begin position="296"/>
        <end position="348"/>
    </location>
</feature>
<keyword evidence="2" id="KW-1003">Cell membrane</keyword>
<dbReference type="EMBL" id="JABXYM010000001">
    <property type="protein sequence ID" value="MCR6097890.1"/>
    <property type="molecule type" value="Genomic_DNA"/>
</dbReference>
<accession>A0A9Q4FYP4</accession>
<dbReference type="PROSITE" id="PS50111">
    <property type="entry name" value="CHEMOTAXIS_TRANSDUC_2"/>
    <property type="match status" value="1"/>
</dbReference>
<feature type="coiled-coil region" evidence="11">
    <location>
        <begin position="424"/>
        <end position="458"/>
    </location>
</feature>
<dbReference type="Pfam" id="PF00672">
    <property type="entry name" value="HAMP"/>
    <property type="match status" value="1"/>
</dbReference>
<dbReference type="InterPro" id="IPR004089">
    <property type="entry name" value="MCPsignal_dom"/>
</dbReference>
<keyword evidence="6 12" id="KW-1133">Transmembrane helix</keyword>
<dbReference type="PANTHER" id="PTHR32089">
    <property type="entry name" value="METHYL-ACCEPTING CHEMOTAXIS PROTEIN MCPB"/>
    <property type="match status" value="1"/>
</dbReference>
<name>A0A9Q4FYP4_SALAG</name>
<organism evidence="15 16">
    <name type="scientific">Salipaludibacillus agaradhaerens</name>
    <name type="common">Bacillus agaradhaerens</name>
    <dbReference type="NCBI Taxonomy" id="76935"/>
    <lineage>
        <taxon>Bacteria</taxon>
        <taxon>Bacillati</taxon>
        <taxon>Bacillota</taxon>
        <taxon>Bacilli</taxon>
        <taxon>Bacillales</taxon>
        <taxon>Bacillaceae</taxon>
    </lineage>
</organism>
<evidence type="ECO:0000259" key="14">
    <source>
        <dbReference type="PROSITE" id="PS50885"/>
    </source>
</evidence>
<dbReference type="GO" id="GO:0007165">
    <property type="term" value="P:signal transduction"/>
    <property type="evidence" value="ECO:0007669"/>
    <property type="project" value="UniProtKB-KW"/>
</dbReference>
<feature type="transmembrane region" description="Helical" evidence="12">
    <location>
        <begin position="12"/>
        <end position="31"/>
    </location>
</feature>
<keyword evidence="8 10" id="KW-0807">Transducer</keyword>
<keyword evidence="3" id="KW-0488">Methylation</keyword>
<dbReference type="RefSeq" id="WP_257822271.1">
    <property type="nucleotide sequence ID" value="NZ_JABXYM010000001.1"/>
</dbReference>
<dbReference type="AlphaFoldDB" id="A0A9Q4FYP4"/>
<keyword evidence="16" id="KW-1185">Reference proteome</keyword>
<comment type="caution">
    <text evidence="15">The sequence shown here is derived from an EMBL/GenBank/DDBJ whole genome shotgun (WGS) entry which is preliminary data.</text>
</comment>
<dbReference type="SMART" id="SM00304">
    <property type="entry name" value="HAMP"/>
    <property type="match status" value="2"/>
</dbReference>
<gene>
    <name evidence="15" type="ORF">HXA33_15240</name>
</gene>
<dbReference type="Pfam" id="PF02743">
    <property type="entry name" value="dCache_1"/>
    <property type="match status" value="1"/>
</dbReference>
<evidence type="ECO:0000256" key="2">
    <source>
        <dbReference type="ARBA" id="ARBA00022475"/>
    </source>
</evidence>
<reference evidence="15" key="1">
    <citation type="submission" date="2020-06" db="EMBL/GenBank/DDBJ databases">
        <title>Insight into the genomes of haloalkaliphilic bacilli from Kenyan soda lakes.</title>
        <authorList>
            <person name="Mwirichia R."/>
            <person name="Villamizar G.C."/>
            <person name="Poehlein A."/>
            <person name="Mugweru J."/>
            <person name="Kipnyargis A."/>
            <person name="Kiplimo D."/>
            <person name="Orwa P."/>
            <person name="Daniel R."/>
        </authorList>
    </citation>
    <scope>NUCLEOTIDE SEQUENCE</scope>
    <source>
        <strain evidence="15">B1096_S55</strain>
    </source>
</reference>
<evidence type="ECO:0000256" key="4">
    <source>
        <dbReference type="ARBA" id="ARBA00022500"/>
    </source>
</evidence>
<dbReference type="Gene3D" id="1.10.287.950">
    <property type="entry name" value="Methyl-accepting chemotaxis protein"/>
    <property type="match status" value="1"/>
</dbReference>
<dbReference type="SUPFAM" id="SSF103190">
    <property type="entry name" value="Sensory domain-like"/>
    <property type="match status" value="1"/>
</dbReference>
<evidence type="ECO:0000256" key="8">
    <source>
        <dbReference type="ARBA" id="ARBA00023224"/>
    </source>
</evidence>
<evidence type="ECO:0000259" key="13">
    <source>
        <dbReference type="PROSITE" id="PS50111"/>
    </source>
</evidence>
<dbReference type="PANTHER" id="PTHR32089:SF114">
    <property type="entry name" value="METHYL-ACCEPTING CHEMOTAXIS PROTEIN MCPB"/>
    <property type="match status" value="1"/>
</dbReference>
<keyword evidence="7 12" id="KW-0472">Membrane</keyword>
<evidence type="ECO:0000313" key="16">
    <source>
        <dbReference type="Proteomes" id="UP001057753"/>
    </source>
</evidence>
<evidence type="ECO:0000313" key="15">
    <source>
        <dbReference type="EMBL" id="MCR6097890.1"/>
    </source>
</evidence>
<dbReference type="Gene3D" id="6.10.340.10">
    <property type="match status" value="1"/>
</dbReference>
<dbReference type="CDD" id="cd06225">
    <property type="entry name" value="HAMP"/>
    <property type="match status" value="1"/>
</dbReference>